<accession>A0ABX2VD73</accession>
<dbReference type="RefSeq" id="WP_028106520.1">
    <property type="nucleotide sequence ID" value="NZ_LVVL01000001.1"/>
</dbReference>
<dbReference type="SUPFAM" id="SSF160631">
    <property type="entry name" value="SMI1/KNR4-like"/>
    <property type="match status" value="1"/>
</dbReference>
<sequence length="265" mass="30414">MTFWNEEKKLTAPALLQADIHRIQTELIGRFPESYLEKLSEQNGGFVVFNAVSVDFENTWSEPGAQPFLPFTFIQPLSYDVYQSNVGTLPEWDVTGKKMIFAHGDGSYFYYFNFEDNAHQPSVWCLDISVISNHVVASSFDELLTKLSVQKDEPLDAADASVSFLTMAEILEFIDHGDEDDTLLAYSHWMVIGQEPERLVRELMQRIEQSNHEDQIDSYAGYLAETMINHSEKLQTSFEDVIDLLKSKHLITDLSDLIEWLNEEL</sequence>
<dbReference type="InterPro" id="IPR037883">
    <property type="entry name" value="Knr4/Smi1-like_sf"/>
</dbReference>
<dbReference type="InterPro" id="IPR018958">
    <property type="entry name" value="Knr4/Smi1-like_dom"/>
</dbReference>
<evidence type="ECO:0000313" key="2">
    <source>
        <dbReference type="EMBL" id="OAN15719.1"/>
    </source>
</evidence>
<gene>
    <name evidence="2" type="ORF">A3783_07240</name>
</gene>
<comment type="caution">
    <text evidence="2">The sequence shown here is derived from an EMBL/GenBank/DDBJ whole genome shotgun (WGS) entry which is preliminary data.</text>
</comment>
<proteinExistence type="predicted"/>
<name>A0ABX2VD73_9BACL</name>
<dbReference type="SMART" id="SM00860">
    <property type="entry name" value="SMI1_KNR4"/>
    <property type="match status" value="1"/>
</dbReference>
<reference evidence="2 3" key="1">
    <citation type="submission" date="2016-03" db="EMBL/GenBank/DDBJ databases">
        <authorList>
            <person name="Cho S.-Y."/>
            <person name="Lim S."/>
            <person name="Kim H."/>
            <person name="Soh E.H."/>
            <person name="Moon J.S."/>
        </authorList>
    </citation>
    <scope>NUCLEOTIDE SEQUENCE [LARGE SCALE GENOMIC DNA]</scope>
    <source>
        <strain evidence="2 3">KCTC 3810</strain>
    </source>
</reference>
<protein>
    <recommendedName>
        <fullName evidence="1">Knr4/Smi1-like domain-containing protein</fullName>
    </recommendedName>
</protein>
<dbReference type="EMBL" id="LVVL01000001">
    <property type="protein sequence ID" value="OAN15719.1"/>
    <property type="molecule type" value="Genomic_DNA"/>
</dbReference>
<dbReference type="Gene3D" id="3.40.1580.10">
    <property type="entry name" value="SMI1/KNR4-like"/>
    <property type="match status" value="1"/>
</dbReference>
<dbReference type="Proteomes" id="UP000078447">
    <property type="component" value="Unassembled WGS sequence"/>
</dbReference>
<feature type="domain" description="Knr4/Smi1-like" evidence="1">
    <location>
        <begin position="14"/>
        <end position="146"/>
    </location>
</feature>
<organism evidence="2 3">
    <name type="scientific">Exiguobacterium undae</name>
    <dbReference type="NCBI Taxonomy" id="169177"/>
    <lineage>
        <taxon>Bacteria</taxon>
        <taxon>Bacillati</taxon>
        <taxon>Bacillota</taxon>
        <taxon>Bacilli</taxon>
        <taxon>Bacillales</taxon>
        <taxon>Bacillales Family XII. Incertae Sedis</taxon>
        <taxon>Exiguobacterium</taxon>
    </lineage>
</organism>
<dbReference type="Pfam" id="PF09346">
    <property type="entry name" value="SMI1_KNR4"/>
    <property type="match status" value="1"/>
</dbReference>
<evidence type="ECO:0000313" key="3">
    <source>
        <dbReference type="Proteomes" id="UP000078447"/>
    </source>
</evidence>
<keyword evidence="3" id="KW-1185">Reference proteome</keyword>
<evidence type="ECO:0000259" key="1">
    <source>
        <dbReference type="SMART" id="SM00860"/>
    </source>
</evidence>